<dbReference type="Gene3D" id="3.40.50.720">
    <property type="entry name" value="NAD(P)-binding Rossmann-like Domain"/>
    <property type="match status" value="1"/>
</dbReference>
<dbReference type="GO" id="GO:0004073">
    <property type="term" value="F:aspartate-semialdehyde dehydrogenase activity"/>
    <property type="evidence" value="ECO:0007669"/>
    <property type="project" value="TreeGrafter"/>
</dbReference>
<gene>
    <name evidence="8" type="ORF">METZ01_LOCUS5188</name>
</gene>
<dbReference type="PANTHER" id="PTHR46718:SF1">
    <property type="entry name" value="ASPARTATE-SEMIALDEHYDE DEHYDROGENASE"/>
    <property type="match status" value="1"/>
</dbReference>
<dbReference type="CDD" id="cd18130">
    <property type="entry name" value="ASADH_C_arch_fung_like"/>
    <property type="match status" value="1"/>
</dbReference>
<sequence length="335" mass="36086">MVGQQLIQELTDHPWFELTWLGASERSAGRQYTDVTDWRLPTALSSSLGNLIVQSSEPTGAPHLMFSGVDASAAGQIESAFANAGHMIVSNARNHRMEECVPLLIPEVNPDHLGLLGQQKKRKGWAGGVVTNPNCSTIVLAMALAPLRGFGIRSVIVTTLQAISGAGYPGVASYDIVGNVIPVVPGEEDKMEQETQKILGTFIEDRIELHPMTVSAHTTRVSVIDGHTVTVSVKFEKAPTLDELRAAFEEFTGSPQEQELPSAPKSPIVYLNAEDRPQPRLDAQRGHGMTVSIGRLRECKVLDIRFVALGHNTVRGAAGAAVLNAELLYSQGLLS</sequence>
<dbReference type="SUPFAM" id="SSF55347">
    <property type="entry name" value="Glyceraldehyde-3-phosphate dehydrogenase-like, C-terminal domain"/>
    <property type="match status" value="1"/>
</dbReference>
<dbReference type="Pfam" id="PF01118">
    <property type="entry name" value="Semialdhyde_dh"/>
    <property type="match status" value="1"/>
</dbReference>
<accession>A0A381NE06</accession>
<dbReference type="InterPro" id="IPR000534">
    <property type="entry name" value="Semialdehyde_DH_NAD-bd"/>
</dbReference>
<keyword evidence="2" id="KW-0028">Amino-acid biosynthesis</keyword>
<dbReference type="InterPro" id="IPR012280">
    <property type="entry name" value="Semialdhyde_DH_dimer_dom"/>
</dbReference>
<evidence type="ECO:0000256" key="1">
    <source>
        <dbReference type="ARBA" id="ARBA00010584"/>
    </source>
</evidence>
<keyword evidence="5" id="KW-0560">Oxidoreductase</keyword>
<dbReference type="GO" id="GO:0009086">
    <property type="term" value="P:methionine biosynthetic process"/>
    <property type="evidence" value="ECO:0007669"/>
    <property type="project" value="UniProtKB-KW"/>
</dbReference>
<organism evidence="8">
    <name type="scientific">marine metagenome</name>
    <dbReference type="NCBI Taxonomy" id="408172"/>
    <lineage>
        <taxon>unclassified sequences</taxon>
        <taxon>metagenomes</taxon>
        <taxon>ecological metagenomes</taxon>
    </lineage>
</organism>
<dbReference type="InterPro" id="IPR005676">
    <property type="entry name" value="Asp_semi-ald_DH_pep-lack"/>
</dbReference>
<dbReference type="InterPro" id="IPR051823">
    <property type="entry name" value="ASADH-related"/>
</dbReference>
<evidence type="ECO:0000256" key="4">
    <source>
        <dbReference type="ARBA" id="ARBA00022857"/>
    </source>
</evidence>
<comment type="similarity">
    <text evidence="1">Belongs to the aspartate-semialdehyde dehydrogenase family.</text>
</comment>
<dbReference type="GO" id="GO:0050661">
    <property type="term" value="F:NADP binding"/>
    <property type="evidence" value="ECO:0007669"/>
    <property type="project" value="InterPro"/>
</dbReference>
<evidence type="ECO:0000313" key="8">
    <source>
        <dbReference type="EMBL" id="SUZ52334.1"/>
    </source>
</evidence>
<proteinExistence type="inferred from homology"/>
<evidence type="ECO:0000256" key="6">
    <source>
        <dbReference type="ARBA" id="ARBA00023167"/>
    </source>
</evidence>
<dbReference type="FunFam" id="3.30.360.10:FF:000016">
    <property type="entry name" value="Probable aspartate-semialdehyde dehydrogenase"/>
    <property type="match status" value="1"/>
</dbReference>
<feature type="domain" description="Semialdehyde dehydrogenase NAD-binding" evidence="7">
    <location>
        <begin position="1"/>
        <end position="116"/>
    </location>
</feature>
<keyword evidence="6" id="KW-0486">Methionine biosynthesis</keyword>
<keyword evidence="4" id="KW-0521">NADP</keyword>
<keyword evidence="3" id="KW-0791">Threonine biosynthesis</keyword>
<dbReference type="PANTHER" id="PTHR46718">
    <property type="entry name" value="ASPARTATE-SEMIALDEHYDE DEHYDROGENASE"/>
    <property type="match status" value="1"/>
</dbReference>
<dbReference type="Pfam" id="PF02774">
    <property type="entry name" value="Semialdhyde_dhC"/>
    <property type="match status" value="1"/>
</dbReference>
<reference evidence="8" key="1">
    <citation type="submission" date="2018-05" db="EMBL/GenBank/DDBJ databases">
        <authorList>
            <person name="Lanie J.A."/>
            <person name="Ng W.-L."/>
            <person name="Kazmierczak K.M."/>
            <person name="Andrzejewski T.M."/>
            <person name="Davidsen T.M."/>
            <person name="Wayne K.J."/>
            <person name="Tettelin H."/>
            <person name="Glass J.I."/>
            <person name="Rusch D."/>
            <person name="Podicherti R."/>
            <person name="Tsui H.-C.T."/>
            <person name="Winkler M.E."/>
        </authorList>
    </citation>
    <scope>NUCLEOTIDE SEQUENCE</scope>
</reference>
<dbReference type="InterPro" id="IPR036291">
    <property type="entry name" value="NAD(P)-bd_dom_sf"/>
</dbReference>
<name>A0A381NE06_9ZZZZ</name>
<dbReference type="SUPFAM" id="SSF51735">
    <property type="entry name" value="NAD(P)-binding Rossmann-fold domains"/>
    <property type="match status" value="1"/>
</dbReference>
<evidence type="ECO:0000256" key="5">
    <source>
        <dbReference type="ARBA" id="ARBA00023002"/>
    </source>
</evidence>
<dbReference type="AlphaFoldDB" id="A0A381NE06"/>
<evidence type="ECO:0000259" key="7">
    <source>
        <dbReference type="SMART" id="SM00859"/>
    </source>
</evidence>
<evidence type="ECO:0000256" key="3">
    <source>
        <dbReference type="ARBA" id="ARBA00022697"/>
    </source>
</evidence>
<dbReference type="PIRSF" id="PIRSF000148">
    <property type="entry name" value="ASA_dh"/>
    <property type="match status" value="1"/>
</dbReference>
<dbReference type="NCBIfam" id="NF006416">
    <property type="entry name" value="PRK08664.1"/>
    <property type="match status" value="1"/>
</dbReference>
<dbReference type="EMBL" id="UINC01000267">
    <property type="protein sequence ID" value="SUZ52334.1"/>
    <property type="molecule type" value="Genomic_DNA"/>
</dbReference>
<dbReference type="Gene3D" id="3.30.360.10">
    <property type="entry name" value="Dihydrodipicolinate Reductase, domain 2"/>
    <property type="match status" value="1"/>
</dbReference>
<dbReference type="NCBIfam" id="TIGR00978">
    <property type="entry name" value="asd_EA"/>
    <property type="match status" value="1"/>
</dbReference>
<protein>
    <recommendedName>
        <fullName evidence="7">Semialdehyde dehydrogenase NAD-binding domain-containing protein</fullName>
    </recommendedName>
</protein>
<dbReference type="GO" id="GO:0051287">
    <property type="term" value="F:NAD binding"/>
    <property type="evidence" value="ECO:0007669"/>
    <property type="project" value="InterPro"/>
</dbReference>
<dbReference type="GO" id="GO:0046983">
    <property type="term" value="F:protein dimerization activity"/>
    <property type="evidence" value="ECO:0007669"/>
    <property type="project" value="InterPro"/>
</dbReference>
<dbReference type="SMART" id="SM00859">
    <property type="entry name" value="Semialdhyde_dh"/>
    <property type="match status" value="1"/>
</dbReference>
<dbReference type="GO" id="GO:0009088">
    <property type="term" value="P:threonine biosynthetic process"/>
    <property type="evidence" value="ECO:0007669"/>
    <property type="project" value="UniProtKB-KW"/>
</dbReference>
<dbReference type="CDD" id="cd02315">
    <property type="entry name" value="ScASADH_like_N"/>
    <property type="match status" value="1"/>
</dbReference>
<evidence type="ECO:0000256" key="2">
    <source>
        <dbReference type="ARBA" id="ARBA00022605"/>
    </source>
</evidence>